<dbReference type="STRING" id="525367.HMPREF0556_10178"/>
<name>D7UUQ3_LISGR</name>
<dbReference type="EMBL" id="ACCR02000002">
    <property type="protein sequence ID" value="EFI84979.1"/>
    <property type="molecule type" value="Genomic_DNA"/>
</dbReference>
<evidence type="ECO:0000313" key="2">
    <source>
        <dbReference type="Proteomes" id="UP000010119"/>
    </source>
</evidence>
<sequence length="46" mass="5222">MEGHFKLAFLFVFHFAAFGVLAYSDYILLFRNVSANIQGRGGFFVC</sequence>
<keyword evidence="2" id="KW-1185">Reference proteome</keyword>
<protein>
    <submittedName>
        <fullName evidence="1">Uncharacterized protein</fullName>
    </submittedName>
</protein>
<gene>
    <name evidence="1" type="ORF">HMPREF0556_10178</name>
</gene>
<evidence type="ECO:0000313" key="1">
    <source>
        <dbReference type="EMBL" id="EFI84979.1"/>
    </source>
</evidence>
<dbReference type="Proteomes" id="UP000010119">
    <property type="component" value="Unassembled WGS sequence"/>
</dbReference>
<comment type="caution">
    <text evidence="1">The sequence shown here is derived from an EMBL/GenBank/DDBJ whole genome shotgun (WGS) entry which is preliminary data.</text>
</comment>
<organism evidence="1 2">
    <name type="scientific">Listeria grayi DSM 20601</name>
    <dbReference type="NCBI Taxonomy" id="525367"/>
    <lineage>
        <taxon>Bacteria</taxon>
        <taxon>Bacillati</taxon>
        <taxon>Bacillota</taxon>
        <taxon>Bacilli</taxon>
        <taxon>Bacillales</taxon>
        <taxon>Listeriaceae</taxon>
        <taxon>Listeria</taxon>
    </lineage>
</organism>
<dbReference type="AlphaFoldDB" id="D7UUQ3"/>
<accession>D7UUQ3</accession>
<dbReference type="HOGENOM" id="CLU_3185428_0_0_9"/>
<reference evidence="1" key="1">
    <citation type="submission" date="2010-06" db="EMBL/GenBank/DDBJ databases">
        <authorList>
            <person name="Muzny D."/>
            <person name="Qin X."/>
            <person name="Buhay C."/>
            <person name="Dugan-Rocha S."/>
            <person name="Ding Y."/>
            <person name="Chen G."/>
            <person name="Hawes A."/>
            <person name="Holder M."/>
            <person name="Jhangiani S."/>
            <person name="Johnson A."/>
            <person name="Khan Z."/>
            <person name="Li Z."/>
            <person name="Liu W."/>
            <person name="Liu X."/>
            <person name="Perez L."/>
            <person name="Shen H."/>
            <person name="Wang Q."/>
            <person name="Watt J."/>
            <person name="Xi L."/>
            <person name="Xin Y."/>
            <person name="Zhou J."/>
            <person name="Deng J."/>
            <person name="Jiang H."/>
            <person name="Liu Y."/>
            <person name="Qu J."/>
            <person name="Song X.-Z."/>
            <person name="Zhang L."/>
            <person name="Villasana D."/>
            <person name="Johnson A."/>
            <person name="Liu J."/>
            <person name="Liyanage D."/>
            <person name="Lorensuhewa L."/>
            <person name="Robinson T."/>
            <person name="Song A."/>
            <person name="Song B.-B."/>
            <person name="Dinh H."/>
            <person name="Thornton R."/>
            <person name="Coyle M."/>
            <person name="Francisco L."/>
            <person name="Jackson L."/>
            <person name="Javaid M."/>
            <person name="Korchina V."/>
            <person name="Kovar C."/>
            <person name="Mata R."/>
            <person name="Mathew T."/>
            <person name="Ngo R."/>
            <person name="Nguyen L."/>
            <person name="Nguyen N."/>
            <person name="Okwuonu G."/>
            <person name="Ongeri F."/>
            <person name="Pham C."/>
            <person name="Simmons D."/>
            <person name="Wilczek-Boney K."/>
            <person name="Hale W."/>
            <person name="Jakkamsetti A."/>
            <person name="Pham P."/>
            <person name="Ruth R."/>
            <person name="San Lucas F."/>
            <person name="Warren J."/>
            <person name="Zhang J."/>
            <person name="Zhao Z."/>
            <person name="Zhou C."/>
            <person name="Zhu D."/>
            <person name="Lee S."/>
            <person name="Bess C."/>
            <person name="Blankenburg K."/>
            <person name="Forbes L."/>
            <person name="Fu Q."/>
            <person name="Gubbala S."/>
            <person name="Hirani K."/>
            <person name="Jayaseelan J.C."/>
            <person name="Lara F."/>
            <person name="Munidasa M."/>
            <person name="Palculict T."/>
            <person name="Patil S."/>
            <person name="Pu L.-L."/>
            <person name="Saada N."/>
            <person name="Tang L."/>
            <person name="Weissenberger G."/>
            <person name="Zhu Y."/>
            <person name="Hemphill L."/>
            <person name="Shang Y."/>
            <person name="Youmans B."/>
            <person name="Ayvaz T."/>
            <person name="Ross M."/>
            <person name="Santibanez J."/>
            <person name="Aqrawi P."/>
            <person name="Gross S."/>
            <person name="Joshi V."/>
            <person name="Fowler G."/>
            <person name="Nazareth L."/>
            <person name="Reid J."/>
            <person name="Worley K."/>
            <person name="Petrosino J."/>
            <person name="Highlander S."/>
            <person name="Gibbs R."/>
        </authorList>
    </citation>
    <scope>NUCLEOTIDE SEQUENCE [LARGE SCALE GENOMIC DNA]</scope>
    <source>
        <strain evidence="1">DSM 20601</strain>
    </source>
</reference>
<proteinExistence type="predicted"/>